<proteinExistence type="predicted"/>
<gene>
    <name evidence="1" type="ORF">SAMN05661053_0900</name>
</gene>
<evidence type="ECO:0000313" key="1">
    <source>
        <dbReference type="EMBL" id="SUQ19660.1"/>
    </source>
</evidence>
<sequence>MIKGVSYFGVRSPKLARIDLVQIKEAGYNAVLHTWSEEDLQYYYDTMKQIVNESATMGLSVYVNPWGVGRVFGGEAYSELTARNHDMCQVAIDGKPKVAACPNHPEFRAYMHKWIATVCETDVSTIFWDEPHFYFEKGGLSNWSCRCEKCREKFRTKFGYEMPAELTDDVKQFREESLIDFLDEMTQDVKARGKRNCVCMLPPWFPAGLDDWGRVARLDAVDEIASDPYWERGASEEWVREKYRETANKLIEVATRYGKSVQMWVKAYQIEAGRENDLAIAVAESRAAGIKNIFAWSYRGTETLSWLKSDNPDEVARVFRKAIL</sequence>
<accession>A0A380RVR9</accession>
<reference evidence="1 2" key="1">
    <citation type="submission" date="2017-08" db="EMBL/GenBank/DDBJ databases">
        <authorList>
            <person name="de Groot N.N."/>
        </authorList>
    </citation>
    <scope>NUCLEOTIDE SEQUENCE [LARGE SCALE GENOMIC DNA]</scope>
    <source>
        <strain evidence="1 2">HM2</strain>
    </source>
</reference>
<dbReference type="EMBL" id="UHJL01000001">
    <property type="protein sequence ID" value="SUQ19660.1"/>
    <property type="molecule type" value="Genomic_DNA"/>
</dbReference>
<dbReference type="Proteomes" id="UP000255423">
    <property type="component" value="Unassembled WGS sequence"/>
</dbReference>
<dbReference type="AlphaFoldDB" id="A0A380RVR9"/>
<protein>
    <submittedName>
        <fullName evidence="1">Uncharacterized protein</fullName>
    </submittedName>
</protein>
<dbReference type="Gene3D" id="3.20.20.80">
    <property type="entry name" value="Glycosidases"/>
    <property type="match status" value="2"/>
</dbReference>
<name>A0A380RVR9_FIBSU</name>
<evidence type="ECO:0000313" key="2">
    <source>
        <dbReference type="Proteomes" id="UP000255423"/>
    </source>
</evidence>
<dbReference type="InterPro" id="IPR017853">
    <property type="entry name" value="GH"/>
</dbReference>
<dbReference type="SUPFAM" id="SSF51445">
    <property type="entry name" value="(Trans)glycosidases"/>
    <property type="match status" value="1"/>
</dbReference>
<dbReference type="RefSeq" id="WP_109572233.1">
    <property type="nucleotide sequence ID" value="NZ_UHJL01000001.1"/>
</dbReference>
<organism evidence="1 2">
    <name type="scientific">Fibrobacter succinogenes</name>
    <name type="common">Bacteroides succinogenes</name>
    <dbReference type="NCBI Taxonomy" id="833"/>
    <lineage>
        <taxon>Bacteria</taxon>
        <taxon>Pseudomonadati</taxon>
        <taxon>Fibrobacterota</taxon>
        <taxon>Fibrobacteria</taxon>
        <taxon>Fibrobacterales</taxon>
        <taxon>Fibrobacteraceae</taxon>
        <taxon>Fibrobacter</taxon>
    </lineage>
</organism>